<keyword evidence="4" id="KW-1185">Reference proteome</keyword>
<dbReference type="AlphaFoldDB" id="A0A975IZ98"/>
<gene>
    <name evidence="3" type="ORF">KBB96_11360</name>
</gene>
<dbReference type="Proteomes" id="UP000676169">
    <property type="component" value="Chromosome"/>
</dbReference>
<dbReference type="InterPro" id="IPR045584">
    <property type="entry name" value="Pilin-like"/>
</dbReference>
<keyword evidence="1" id="KW-1133">Transmembrane helix</keyword>
<dbReference type="RefSeq" id="WP_211629559.1">
    <property type="nucleotide sequence ID" value="NZ_CP073100.1"/>
</dbReference>
<proteinExistence type="predicted"/>
<dbReference type="Pfam" id="PF08334">
    <property type="entry name" value="T2SSG"/>
    <property type="match status" value="1"/>
</dbReference>
<dbReference type="SUPFAM" id="SSF54523">
    <property type="entry name" value="Pili subunits"/>
    <property type="match status" value="1"/>
</dbReference>
<protein>
    <submittedName>
        <fullName evidence="3">Type II secretion system protein GspG</fullName>
    </submittedName>
</protein>
<keyword evidence="1" id="KW-0812">Transmembrane</keyword>
<dbReference type="EMBL" id="CP073100">
    <property type="protein sequence ID" value="QUE49470.1"/>
    <property type="molecule type" value="Genomic_DNA"/>
</dbReference>
<dbReference type="Gene3D" id="3.30.700.10">
    <property type="entry name" value="Glycoprotein, Type 4 Pilin"/>
    <property type="match status" value="1"/>
</dbReference>
<evidence type="ECO:0000259" key="2">
    <source>
        <dbReference type="Pfam" id="PF08334"/>
    </source>
</evidence>
<evidence type="ECO:0000313" key="4">
    <source>
        <dbReference type="Proteomes" id="UP000676169"/>
    </source>
</evidence>
<evidence type="ECO:0000256" key="1">
    <source>
        <dbReference type="SAM" id="Phobius"/>
    </source>
</evidence>
<organism evidence="3 4">
    <name type="scientific">Luteolibacter ambystomatis</name>
    <dbReference type="NCBI Taxonomy" id="2824561"/>
    <lineage>
        <taxon>Bacteria</taxon>
        <taxon>Pseudomonadati</taxon>
        <taxon>Verrucomicrobiota</taxon>
        <taxon>Verrucomicrobiia</taxon>
        <taxon>Verrucomicrobiales</taxon>
        <taxon>Verrucomicrobiaceae</taxon>
        <taxon>Luteolibacter</taxon>
    </lineage>
</organism>
<keyword evidence="1" id="KW-0472">Membrane</keyword>
<name>A0A975IZ98_9BACT</name>
<sequence>MRTFPFLMRWNGHPRLWPGTGFLGFASVVFLVTGGMVWGLHHVVFRSSLRERAEFDLRQLDGDLDEYFHRTGHAPAKEKGLAALLEEMPDGTHLRQSLPTDPWGRAYEYEATPASGVILRSRGADTANRADDIIHTCASLVER</sequence>
<reference evidence="3" key="1">
    <citation type="submission" date="2021-04" db="EMBL/GenBank/DDBJ databases">
        <title>Luteolibacter sp. 32A isolated from the skin of an Anderson's salamander (Ambystoma andersonii).</title>
        <authorList>
            <person name="Spergser J."/>
            <person name="Busse H.-J."/>
        </authorList>
    </citation>
    <scope>NUCLEOTIDE SEQUENCE</scope>
    <source>
        <strain evidence="3">32A</strain>
    </source>
</reference>
<dbReference type="KEGG" id="lamb:KBB96_11360"/>
<dbReference type="InterPro" id="IPR013545">
    <property type="entry name" value="T2SS_protein-GspG_C"/>
</dbReference>
<evidence type="ECO:0000313" key="3">
    <source>
        <dbReference type="EMBL" id="QUE49470.1"/>
    </source>
</evidence>
<feature type="transmembrane region" description="Helical" evidence="1">
    <location>
        <begin position="20"/>
        <end position="40"/>
    </location>
</feature>
<accession>A0A975IZ98</accession>
<feature type="domain" description="Type II secretion system protein GspG C-terminal" evidence="2">
    <location>
        <begin position="50"/>
        <end position="131"/>
    </location>
</feature>